<accession>A0A1G9NW60</accession>
<protein>
    <submittedName>
        <fullName evidence="1">EthD domain-containing protein</fullName>
    </submittedName>
</protein>
<dbReference type="SUPFAM" id="SSF54909">
    <property type="entry name" value="Dimeric alpha+beta barrel"/>
    <property type="match status" value="1"/>
</dbReference>
<sequence length="238" mass="26601">MADATHQGDMQPVWKMIYLARRNPRLAPQDFPQAWREHSALGRQCANVGRRVRSVAQCARVLSADEAVLSQEYDGVNLMVLADRAAGRDIWDDPETLAIMRPDELRVFDGHVRGFTLLASQDVLHQQASLPPGPPRIGQVILTGFVQHQPAPQDWQDADTAMLAPPYGWNSGALGQAQRIVRNLVRELPPPGYRFRQVMEWWFASLPEARAAARALHMQPPAWGSSVLVLTQVTHARP</sequence>
<dbReference type="InterPro" id="IPR011008">
    <property type="entry name" value="Dimeric_a/b-barrel"/>
</dbReference>
<keyword evidence="2" id="KW-1185">Reference proteome</keyword>
<evidence type="ECO:0000313" key="2">
    <source>
        <dbReference type="Proteomes" id="UP000198552"/>
    </source>
</evidence>
<dbReference type="GO" id="GO:0016491">
    <property type="term" value="F:oxidoreductase activity"/>
    <property type="evidence" value="ECO:0007669"/>
    <property type="project" value="InterPro"/>
</dbReference>
<gene>
    <name evidence="1" type="ORF">SAMN05428957_10138</name>
</gene>
<evidence type="ECO:0000313" key="1">
    <source>
        <dbReference type="EMBL" id="SDL90808.1"/>
    </source>
</evidence>
<dbReference type="OrthoDB" id="8525693at2"/>
<dbReference type="Gene3D" id="3.30.70.100">
    <property type="match status" value="1"/>
</dbReference>
<dbReference type="Proteomes" id="UP000198552">
    <property type="component" value="Unassembled WGS sequence"/>
</dbReference>
<dbReference type="AlphaFoldDB" id="A0A1G9NW60"/>
<organism evidence="1 2">
    <name type="scientific">Oryzisolibacter propanilivorax</name>
    <dbReference type="NCBI Taxonomy" id="1527607"/>
    <lineage>
        <taxon>Bacteria</taxon>
        <taxon>Pseudomonadati</taxon>
        <taxon>Pseudomonadota</taxon>
        <taxon>Betaproteobacteria</taxon>
        <taxon>Burkholderiales</taxon>
        <taxon>Comamonadaceae</taxon>
        <taxon>Oryzisolibacter</taxon>
    </lineage>
</organism>
<dbReference type="STRING" id="1527607.SAMN05428957_10138"/>
<dbReference type="RefSeq" id="WP_091565204.1">
    <property type="nucleotide sequence ID" value="NZ_FNHP01000001.1"/>
</dbReference>
<dbReference type="EMBL" id="FNHP01000001">
    <property type="protein sequence ID" value="SDL90808.1"/>
    <property type="molecule type" value="Genomic_DNA"/>
</dbReference>
<proteinExistence type="predicted"/>
<reference evidence="2" key="1">
    <citation type="submission" date="2016-10" db="EMBL/GenBank/DDBJ databases">
        <authorList>
            <person name="Varghese N."/>
            <person name="Submissions S."/>
        </authorList>
    </citation>
    <scope>NUCLEOTIDE SEQUENCE [LARGE SCALE GENOMIC DNA]</scope>
    <source>
        <strain evidence="2">EPL6</strain>
    </source>
</reference>
<name>A0A1G9NW60_9BURK</name>